<name>A0A225UXI2_9STRA</name>
<evidence type="ECO:0000313" key="2">
    <source>
        <dbReference type="Proteomes" id="UP000198211"/>
    </source>
</evidence>
<dbReference type="Proteomes" id="UP000198211">
    <property type="component" value="Unassembled WGS sequence"/>
</dbReference>
<evidence type="ECO:0000313" key="1">
    <source>
        <dbReference type="EMBL" id="OWY96969.1"/>
    </source>
</evidence>
<dbReference type="OrthoDB" id="124021at2759"/>
<sequence>MAERYNNDELIAYPVRLSKLHTKGDYKAWRNALHFDSRMLGDTTYCPERYDEQEGLRRAKYKGWYEAQKNTVFSALAVSLSADLRTAFKIDEIRDNINAAWMLYERITQHFEAGDGINPDYLLQELVNRKFQPNEARLSNSIGKFQDLAREHGGWINNNDRTSV</sequence>
<dbReference type="EMBL" id="NBNE01011004">
    <property type="protein sequence ID" value="OWY96969.1"/>
    <property type="molecule type" value="Genomic_DNA"/>
</dbReference>
<keyword evidence="2" id="KW-1185">Reference proteome</keyword>
<comment type="caution">
    <text evidence="1">The sequence shown here is derived from an EMBL/GenBank/DDBJ whole genome shotgun (WGS) entry which is preliminary data.</text>
</comment>
<reference evidence="2" key="1">
    <citation type="submission" date="2017-03" db="EMBL/GenBank/DDBJ databases">
        <title>Phytopthora megakarya and P. palmivora, two closely related causual agents of cacao black pod achieved similar genome size and gene model numbers by different mechanisms.</title>
        <authorList>
            <person name="Ali S."/>
            <person name="Shao J."/>
            <person name="Larry D.J."/>
            <person name="Kronmiller B."/>
            <person name="Shen D."/>
            <person name="Strem M.D."/>
            <person name="Melnick R.L."/>
            <person name="Guiltinan M.J."/>
            <person name="Tyler B.M."/>
            <person name="Meinhardt L.W."/>
            <person name="Bailey B.A."/>
        </authorList>
    </citation>
    <scope>NUCLEOTIDE SEQUENCE [LARGE SCALE GENOMIC DNA]</scope>
    <source>
        <strain evidence="2">zdho120</strain>
    </source>
</reference>
<protein>
    <submittedName>
        <fullName evidence="1">Uncharacterized protein</fullName>
    </submittedName>
</protein>
<organism evidence="1 2">
    <name type="scientific">Phytophthora megakarya</name>
    <dbReference type="NCBI Taxonomy" id="4795"/>
    <lineage>
        <taxon>Eukaryota</taxon>
        <taxon>Sar</taxon>
        <taxon>Stramenopiles</taxon>
        <taxon>Oomycota</taxon>
        <taxon>Peronosporomycetes</taxon>
        <taxon>Peronosporales</taxon>
        <taxon>Peronosporaceae</taxon>
        <taxon>Phytophthora</taxon>
    </lineage>
</organism>
<gene>
    <name evidence="1" type="ORF">PHMEG_00032620</name>
</gene>
<accession>A0A225UXI2</accession>
<dbReference type="AlphaFoldDB" id="A0A225UXI2"/>
<proteinExistence type="predicted"/>